<keyword evidence="6" id="KW-0804">Transcription</keyword>
<dbReference type="InterPro" id="IPR001138">
    <property type="entry name" value="Zn2Cys6_DnaBD"/>
</dbReference>
<feature type="region of interest" description="Disordered" evidence="8">
    <location>
        <begin position="81"/>
        <end position="143"/>
    </location>
</feature>
<dbReference type="GO" id="GO:0005634">
    <property type="term" value="C:nucleus"/>
    <property type="evidence" value="ECO:0007669"/>
    <property type="project" value="UniProtKB-SubCell"/>
</dbReference>
<gene>
    <name evidence="10" type="ORF">EURHEDRAFT_459142</name>
</gene>
<dbReference type="HOGENOM" id="CLU_012331_2_0_1"/>
<dbReference type="SMART" id="SM00066">
    <property type="entry name" value="GAL4"/>
    <property type="match status" value="1"/>
</dbReference>
<evidence type="ECO:0000256" key="2">
    <source>
        <dbReference type="ARBA" id="ARBA00022723"/>
    </source>
</evidence>
<dbReference type="GO" id="GO:0006351">
    <property type="term" value="P:DNA-templated transcription"/>
    <property type="evidence" value="ECO:0007669"/>
    <property type="project" value="InterPro"/>
</dbReference>
<evidence type="ECO:0000256" key="6">
    <source>
        <dbReference type="ARBA" id="ARBA00023163"/>
    </source>
</evidence>
<accession>A0A017SAN3</accession>
<reference evidence="11" key="1">
    <citation type="journal article" date="2014" name="Nat. Commun.">
        <title>Genomic adaptations of the halophilic Dead Sea filamentous fungus Eurotium rubrum.</title>
        <authorList>
            <person name="Kis-Papo T."/>
            <person name="Weig A.R."/>
            <person name="Riley R."/>
            <person name="Persoh D."/>
            <person name="Salamov A."/>
            <person name="Sun H."/>
            <person name="Lipzen A."/>
            <person name="Wasser S.P."/>
            <person name="Rambold G."/>
            <person name="Grigoriev I.V."/>
            <person name="Nevo E."/>
        </authorList>
    </citation>
    <scope>NUCLEOTIDE SEQUENCE [LARGE SCALE GENOMIC DNA]</scope>
    <source>
        <strain evidence="11">CBS 135680</strain>
    </source>
</reference>
<evidence type="ECO:0000256" key="4">
    <source>
        <dbReference type="ARBA" id="ARBA00023015"/>
    </source>
</evidence>
<dbReference type="OrthoDB" id="25921at2759"/>
<dbReference type="RefSeq" id="XP_040637574.1">
    <property type="nucleotide sequence ID" value="XM_040784553.1"/>
</dbReference>
<dbReference type="GO" id="GO:0000981">
    <property type="term" value="F:DNA-binding transcription factor activity, RNA polymerase II-specific"/>
    <property type="evidence" value="ECO:0007669"/>
    <property type="project" value="InterPro"/>
</dbReference>
<keyword evidence="5" id="KW-0238">DNA-binding</keyword>
<dbReference type="AlphaFoldDB" id="A0A017SAN3"/>
<evidence type="ECO:0000313" key="11">
    <source>
        <dbReference type="Proteomes" id="UP000019804"/>
    </source>
</evidence>
<feature type="compositionally biased region" description="Polar residues" evidence="8">
    <location>
        <begin position="111"/>
        <end position="128"/>
    </location>
</feature>
<evidence type="ECO:0000256" key="7">
    <source>
        <dbReference type="ARBA" id="ARBA00023242"/>
    </source>
</evidence>
<name>A0A017SAN3_ASPRC</name>
<dbReference type="GO" id="GO:0008270">
    <property type="term" value="F:zinc ion binding"/>
    <property type="evidence" value="ECO:0007669"/>
    <property type="project" value="InterPro"/>
</dbReference>
<dbReference type="EMBL" id="KK088429">
    <property type="protein sequence ID" value="EYE93886.1"/>
    <property type="molecule type" value="Genomic_DNA"/>
</dbReference>
<comment type="subcellular location">
    <subcellularLocation>
        <location evidence="1">Nucleus</location>
    </subcellularLocation>
</comment>
<dbReference type="Pfam" id="PF04082">
    <property type="entry name" value="Fungal_trans"/>
    <property type="match status" value="1"/>
</dbReference>
<feature type="domain" description="Zn(2)-C6 fungal-type" evidence="9">
    <location>
        <begin position="21"/>
        <end position="49"/>
    </location>
</feature>
<evidence type="ECO:0000256" key="8">
    <source>
        <dbReference type="SAM" id="MobiDB-lite"/>
    </source>
</evidence>
<dbReference type="GO" id="GO:0043565">
    <property type="term" value="F:sequence-specific DNA binding"/>
    <property type="evidence" value="ECO:0007669"/>
    <property type="project" value="TreeGrafter"/>
</dbReference>
<dbReference type="CDD" id="cd12148">
    <property type="entry name" value="fungal_TF_MHR"/>
    <property type="match status" value="1"/>
</dbReference>
<dbReference type="GO" id="GO:0045944">
    <property type="term" value="P:positive regulation of transcription by RNA polymerase II"/>
    <property type="evidence" value="ECO:0007669"/>
    <property type="project" value="TreeGrafter"/>
</dbReference>
<keyword evidence="11" id="KW-1185">Reference proteome</keyword>
<dbReference type="CDD" id="cd00067">
    <property type="entry name" value="GAL4"/>
    <property type="match status" value="1"/>
</dbReference>
<dbReference type="Proteomes" id="UP000019804">
    <property type="component" value="Unassembled WGS sequence"/>
</dbReference>
<evidence type="ECO:0000256" key="3">
    <source>
        <dbReference type="ARBA" id="ARBA00022833"/>
    </source>
</evidence>
<protein>
    <recommendedName>
        <fullName evidence="9">Zn(2)-C6 fungal-type domain-containing protein</fullName>
    </recommendedName>
</protein>
<evidence type="ECO:0000256" key="5">
    <source>
        <dbReference type="ARBA" id="ARBA00023125"/>
    </source>
</evidence>
<dbReference type="PROSITE" id="PS00463">
    <property type="entry name" value="ZN2_CY6_FUNGAL_1"/>
    <property type="match status" value="1"/>
</dbReference>
<evidence type="ECO:0000313" key="10">
    <source>
        <dbReference type="EMBL" id="EYE93886.1"/>
    </source>
</evidence>
<organism evidence="10 11">
    <name type="scientific">Aspergillus ruber (strain CBS 135680)</name>
    <dbReference type="NCBI Taxonomy" id="1388766"/>
    <lineage>
        <taxon>Eukaryota</taxon>
        <taxon>Fungi</taxon>
        <taxon>Dikarya</taxon>
        <taxon>Ascomycota</taxon>
        <taxon>Pezizomycotina</taxon>
        <taxon>Eurotiomycetes</taxon>
        <taxon>Eurotiomycetidae</taxon>
        <taxon>Eurotiales</taxon>
        <taxon>Aspergillaceae</taxon>
        <taxon>Aspergillus</taxon>
        <taxon>Aspergillus subgen. Aspergillus</taxon>
    </lineage>
</organism>
<proteinExistence type="predicted"/>
<dbReference type="PANTHER" id="PTHR47782">
    <property type="entry name" value="ZN(II)2CYS6 TRANSCRIPTION FACTOR (EUROFUNG)-RELATED"/>
    <property type="match status" value="1"/>
</dbReference>
<keyword evidence="7" id="KW-0539">Nucleus</keyword>
<dbReference type="InterPro" id="IPR052202">
    <property type="entry name" value="Yeast_MetPath_Reg"/>
</dbReference>
<dbReference type="InterPro" id="IPR036864">
    <property type="entry name" value="Zn2-C6_fun-type_DNA-bd_sf"/>
</dbReference>
<dbReference type="GeneID" id="63699677"/>
<dbReference type="PROSITE" id="PS50048">
    <property type="entry name" value="ZN2_CY6_FUNGAL_2"/>
    <property type="match status" value="1"/>
</dbReference>
<dbReference type="SMART" id="SM00906">
    <property type="entry name" value="Fungal_trans"/>
    <property type="match status" value="1"/>
</dbReference>
<sequence>MAGPPPIPAATSPPARRRPLACSRCRRRKVRCDGASPACSNCARAGVECFEGVSGPAVSRSRLFYLENRVRELEAANRSSQLGYLANEPEPGPCQQTSRSSREEIPRPRSTVRTLSSGQIQRAENNYINDGASPAISTSSRITRDQPLAHEVGLLSLSNASDPKYLGPSSGVPFARLIYESVPQSQGLPLSYLRENEQDQEQRDSTQGLGAYDIQQLDFPSMTDCQQYAEIYFGVSTLYPFISQDDFHALLRRVTHLSTTSTWGSNIPVKLALAQIYLVLSLGARFLEIKLNRKFPSHDLFANGMGYATQVKLHDSIEGVQVLLLFAQHSYYSPEGLNAWYLLHTIIASCLDLGLQRRDNCKKETETSYHRKTRHLRSAIFWSAYSMDRTLTTILGRPLTLRDEAIDREFPGLDNNHEVESAATHWDQTNSQDQAVPEQPPWLAPTPYTACVYSLRFDRIVAEIKLMLYRVSRSPSRFPWPTNVTAWQHEAQSACISLLQDAQNQQQGPLLNNLGTLPGVSLQKLELKYHHCIMLLYRPSPQIPQPSTEAIQACFSSAMDIISIYADLHKFLNMECSWLSAHSILVAAITVLYCLCSHPAVRGVTPIEICLKRVELAHELLIFLGRLWSVADEAGLKLGRLIAATREVYSATTTLCSGLVDRQRYEDSGNIVPLQQSGSGSDNPDIPALDGRAVLTDELGVLRDLFDLGWLNESEFGNQHSFFGS</sequence>
<dbReference type="SUPFAM" id="SSF57701">
    <property type="entry name" value="Zn2/Cys6 DNA-binding domain"/>
    <property type="match status" value="1"/>
</dbReference>
<evidence type="ECO:0000256" key="1">
    <source>
        <dbReference type="ARBA" id="ARBA00004123"/>
    </source>
</evidence>
<evidence type="ECO:0000259" key="9">
    <source>
        <dbReference type="PROSITE" id="PS50048"/>
    </source>
</evidence>
<dbReference type="InterPro" id="IPR007219">
    <property type="entry name" value="XnlR_reg_dom"/>
</dbReference>
<keyword evidence="4" id="KW-0805">Transcription regulation</keyword>
<dbReference type="Pfam" id="PF00172">
    <property type="entry name" value="Zn_clus"/>
    <property type="match status" value="1"/>
</dbReference>
<dbReference type="PANTHER" id="PTHR47782:SF12">
    <property type="entry name" value="ZN(II)2CYS6 TRANSCRIPTION FACTOR (EUROFUNG)"/>
    <property type="match status" value="1"/>
</dbReference>
<dbReference type="STRING" id="1388766.A0A017SAN3"/>
<keyword evidence="2" id="KW-0479">Metal-binding</keyword>
<dbReference type="Gene3D" id="4.10.240.10">
    <property type="entry name" value="Zn(2)-C6 fungal-type DNA-binding domain"/>
    <property type="match status" value="1"/>
</dbReference>
<keyword evidence="3" id="KW-0862">Zinc</keyword>